<protein>
    <submittedName>
        <fullName evidence="2">Uncharacterized protein</fullName>
    </submittedName>
</protein>
<dbReference type="AlphaFoldDB" id="I3SFU9"/>
<feature type="coiled-coil region" evidence="1">
    <location>
        <begin position="83"/>
        <end position="166"/>
    </location>
</feature>
<evidence type="ECO:0000256" key="1">
    <source>
        <dbReference type="SAM" id="Coils"/>
    </source>
</evidence>
<reference evidence="2" key="1">
    <citation type="submission" date="2012-05" db="EMBL/GenBank/DDBJ databases">
        <authorList>
            <person name="Krishnakumar V."/>
            <person name="Cheung F."/>
            <person name="Xiao Y."/>
            <person name="Chan A."/>
            <person name="Moskal W.A."/>
            <person name="Town C.D."/>
        </authorList>
    </citation>
    <scope>NUCLEOTIDE SEQUENCE</scope>
</reference>
<evidence type="ECO:0000313" key="2">
    <source>
        <dbReference type="EMBL" id="AFK39141.1"/>
    </source>
</evidence>
<organism evidence="2">
    <name type="scientific">Lotus japonicus</name>
    <name type="common">Lotus corniculatus var. japonicus</name>
    <dbReference type="NCBI Taxonomy" id="34305"/>
    <lineage>
        <taxon>Eukaryota</taxon>
        <taxon>Viridiplantae</taxon>
        <taxon>Streptophyta</taxon>
        <taxon>Embryophyta</taxon>
        <taxon>Tracheophyta</taxon>
        <taxon>Spermatophyta</taxon>
        <taxon>Magnoliopsida</taxon>
        <taxon>eudicotyledons</taxon>
        <taxon>Gunneridae</taxon>
        <taxon>Pentapetalae</taxon>
        <taxon>rosids</taxon>
        <taxon>fabids</taxon>
        <taxon>Fabales</taxon>
        <taxon>Fabaceae</taxon>
        <taxon>Papilionoideae</taxon>
        <taxon>50 kb inversion clade</taxon>
        <taxon>NPAAA clade</taxon>
        <taxon>Hologalegina</taxon>
        <taxon>robinioid clade</taxon>
        <taxon>Loteae</taxon>
        <taxon>Lotus</taxon>
    </lineage>
</organism>
<sequence length="223" mass="24346">MLSKHNGLGQCPNKRADIAGLPVENDIDPSDLMTQILAIQEQRKQKVDHDVEQAKDQENDLTTLVADGTGKQHGAPDFGATDIRRLTTKLTDAEQERDKLAEKVGILEEEVVSLKTKCSTAEAFATSAAAAFEEKKKEAEILLEKNESAESSLEAKKKEVDNLKSLLLRAAEGTFDNAVNQLRILNPGLNIEGAASNRVAREGQICHVKEGKFIPCPDVHPPE</sequence>
<proteinExistence type="evidence at transcript level"/>
<accession>I3SFU9</accession>
<dbReference type="EMBL" id="BT139346">
    <property type="protein sequence ID" value="AFK39141.1"/>
    <property type="molecule type" value="mRNA"/>
</dbReference>
<name>I3SFU9_LOTJA</name>
<keyword evidence="1" id="KW-0175">Coiled coil</keyword>